<dbReference type="AlphaFoldDB" id="A0A1I3G0Z4"/>
<dbReference type="EMBL" id="FOQD01000006">
    <property type="protein sequence ID" value="SFI16831.1"/>
    <property type="molecule type" value="Genomic_DNA"/>
</dbReference>
<sequence length="128" mass="14211">MAKRRKVKLGVRKGGGPPPGYEWSVGILDFAAHEAAAVLGTSQYRHIAMQVKQLAAQGDPTHSAMVDVRQVEDLWEIRDKGGPLGNLNIRAFFCVDNSRRALIVLGLIVKKNDGKTPLGDKVRMRHRW</sequence>
<reference evidence="2" key="1">
    <citation type="submission" date="2016-10" db="EMBL/GenBank/DDBJ databases">
        <authorList>
            <person name="Varghese N."/>
            <person name="Submissions S."/>
        </authorList>
    </citation>
    <scope>NUCLEOTIDE SEQUENCE [LARGE SCALE GENOMIC DNA]</scope>
    <source>
        <strain evidence="2">DSM 26348</strain>
    </source>
</reference>
<organism evidence="1 2">
    <name type="scientific">Planctomicrobium piriforme</name>
    <dbReference type="NCBI Taxonomy" id="1576369"/>
    <lineage>
        <taxon>Bacteria</taxon>
        <taxon>Pseudomonadati</taxon>
        <taxon>Planctomycetota</taxon>
        <taxon>Planctomycetia</taxon>
        <taxon>Planctomycetales</taxon>
        <taxon>Planctomycetaceae</taxon>
        <taxon>Planctomicrobium</taxon>
    </lineage>
</organism>
<gene>
    <name evidence="1" type="ORF">SAMN05421753_106113</name>
</gene>
<protein>
    <submittedName>
        <fullName evidence="1">Phage derived protein Gp49-like</fullName>
    </submittedName>
</protein>
<proteinExistence type="predicted"/>
<dbReference type="RefSeq" id="WP_092049502.1">
    <property type="nucleotide sequence ID" value="NZ_FOQD01000006.1"/>
</dbReference>
<dbReference type="STRING" id="1576369.SAMN05421753_106113"/>
<dbReference type="OrthoDB" id="285583at2"/>
<dbReference type="InterPro" id="IPR009241">
    <property type="entry name" value="HigB-like"/>
</dbReference>
<evidence type="ECO:0000313" key="2">
    <source>
        <dbReference type="Proteomes" id="UP000199518"/>
    </source>
</evidence>
<name>A0A1I3G0Z4_9PLAN</name>
<keyword evidence="2" id="KW-1185">Reference proteome</keyword>
<dbReference type="Proteomes" id="UP000199518">
    <property type="component" value="Unassembled WGS sequence"/>
</dbReference>
<accession>A0A1I3G0Z4</accession>
<evidence type="ECO:0000313" key="1">
    <source>
        <dbReference type="EMBL" id="SFI16831.1"/>
    </source>
</evidence>
<dbReference type="Pfam" id="PF05973">
    <property type="entry name" value="Gp49"/>
    <property type="match status" value="1"/>
</dbReference>